<protein>
    <recommendedName>
        <fullName evidence="1">SLH domain-containing protein</fullName>
    </recommendedName>
</protein>
<dbReference type="Proteomes" id="UP000616779">
    <property type="component" value="Unassembled WGS sequence"/>
</dbReference>
<evidence type="ECO:0000313" key="3">
    <source>
        <dbReference type="Proteomes" id="UP000616779"/>
    </source>
</evidence>
<evidence type="ECO:0000313" key="2">
    <source>
        <dbReference type="EMBL" id="NOU75036.1"/>
    </source>
</evidence>
<sequence length="133" mass="14518">MKKWEVVQGTVDAAKGEVTVDVNRLGKYALFNTSNQVRFDDIPKNRWSAAGIYALQSLGVVDGISSGNGNTAASAKPFADAADIPYFARGYADQVRQAGLLNGYEDGTFRPGNSLTREETAALIYRLIQHFDR</sequence>
<dbReference type="EMBL" id="WHOA01000197">
    <property type="protein sequence ID" value="NOU75036.1"/>
    <property type="molecule type" value="Genomic_DNA"/>
</dbReference>
<name>A0ABX1Y474_9BACL</name>
<comment type="caution">
    <text evidence="2">The sequence shown here is derived from an EMBL/GenBank/DDBJ whole genome shotgun (WGS) entry which is preliminary data.</text>
</comment>
<accession>A0ABX1Y474</accession>
<proteinExistence type="predicted"/>
<evidence type="ECO:0000259" key="1">
    <source>
        <dbReference type="PROSITE" id="PS51272"/>
    </source>
</evidence>
<dbReference type="PROSITE" id="PS51272">
    <property type="entry name" value="SLH"/>
    <property type="match status" value="1"/>
</dbReference>
<gene>
    <name evidence="2" type="ORF">GC098_27235</name>
</gene>
<dbReference type="RefSeq" id="WP_171646422.1">
    <property type="nucleotide sequence ID" value="NZ_WHOA01000197.1"/>
</dbReference>
<organism evidence="2 3">
    <name type="scientific">Paenibacillus phytorum</name>
    <dbReference type="NCBI Taxonomy" id="2654977"/>
    <lineage>
        <taxon>Bacteria</taxon>
        <taxon>Bacillati</taxon>
        <taxon>Bacillota</taxon>
        <taxon>Bacilli</taxon>
        <taxon>Bacillales</taxon>
        <taxon>Paenibacillaceae</taxon>
        <taxon>Paenibacillus</taxon>
    </lineage>
</organism>
<dbReference type="Pfam" id="PF00395">
    <property type="entry name" value="SLH"/>
    <property type="match status" value="1"/>
</dbReference>
<dbReference type="InterPro" id="IPR001119">
    <property type="entry name" value="SLH_dom"/>
</dbReference>
<feature type="domain" description="SLH" evidence="1">
    <location>
        <begin position="75"/>
        <end position="133"/>
    </location>
</feature>
<reference evidence="2 3" key="1">
    <citation type="submission" date="2019-10" db="EMBL/GenBank/DDBJ databases">
        <title>Description of Paenibacillus terrestris sp. nov.</title>
        <authorList>
            <person name="Carlier A."/>
            <person name="Qi S."/>
        </authorList>
    </citation>
    <scope>NUCLEOTIDE SEQUENCE [LARGE SCALE GENOMIC DNA]</scope>
    <source>
        <strain evidence="2 3">LMG 31458</strain>
    </source>
</reference>
<keyword evidence="3" id="KW-1185">Reference proteome</keyword>